<comment type="caution">
    <text evidence="7">The sequence shown here is derived from an EMBL/GenBank/DDBJ whole genome shotgun (WGS) entry which is preliminary data.</text>
</comment>
<keyword evidence="3" id="KW-0813">Transport</keyword>
<dbReference type="InterPro" id="IPR029046">
    <property type="entry name" value="LolA/LolB/LppX"/>
</dbReference>
<keyword evidence="6" id="KW-0143">Chaperone</keyword>
<evidence type="ECO:0000256" key="5">
    <source>
        <dbReference type="ARBA" id="ARBA00023136"/>
    </source>
</evidence>
<dbReference type="CDD" id="cd16326">
    <property type="entry name" value="LolB"/>
    <property type="match status" value="1"/>
</dbReference>
<evidence type="ECO:0000313" key="7">
    <source>
        <dbReference type="EMBL" id="PJE79711.1"/>
    </source>
</evidence>
<keyword evidence="5" id="KW-0472">Membrane</keyword>
<comment type="subcellular location">
    <subcellularLocation>
        <location evidence="1">Cell outer membrane</location>
    </subcellularLocation>
</comment>
<evidence type="ECO:0000256" key="2">
    <source>
        <dbReference type="ARBA" id="ARBA00011245"/>
    </source>
</evidence>
<protein>
    <submittedName>
        <fullName evidence="7">Outer-membrane lipoprotein LolB</fullName>
    </submittedName>
</protein>
<organism evidence="7">
    <name type="scientific">invertebrate metagenome</name>
    <dbReference type="NCBI Taxonomy" id="1711999"/>
    <lineage>
        <taxon>unclassified sequences</taxon>
        <taxon>metagenomes</taxon>
        <taxon>organismal metagenomes</taxon>
    </lineage>
</organism>
<comment type="subunit">
    <text evidence="2">Monomer.</text>
</comment>
<keyword evidence="7" id="KW-0449">Lipoprotein</keyword>
<evidence type="ECO:0000256" key="3">
    <source>
        <dbReference type="ARBA" id="ARBA00022448"/>
    </source>
</evidence>
<dbReference type="InterPro" id="IPR004565">
    <property type="entry name" value="OM_lipoprot_LolB"/>
</dbReference>
<dbReference type="AlphaFoldDB" id="A0A2H9T8Y6"/>
<evidence type="ECO:0000256" key="6">
    <source>
        <dbReference type="ARBA" id="ARBA00023186"/>
    </source>
</evidence>
<proteinExistence type="inferred from homology"/>
<dbReference type="Gene3D" id="2.50.20.10">
    <property type="entry name" value="Lipoprotein localisation LolA/LolB/LppX"/>
    <property type="match status" value="1"/>
</dbReference>
<dbReference type="NCBIfam" id="TIGR00548">
    <property type="entry name" value="lolB"/>
    <property type="match status" value="1"/>
</dbReference>
<dbReference type="SUPFAM" id="SSF89392">
    <property type="entry name" value="Prokaryotic lipoproteins and lipoprotein localization factors"/>
    <property type="match status" value="1"/>
</dbReference>
<dbReference type="Pfam" id="PF03550">
    <property type="entry name" value="LolB"/>
    <property type="match status" value="1"/>
</dbReference>
<accession>A0A2H9T8Y6</accession>
<sequence>MKQVVVAGLVIVLAVMSGCSLFRPKAPVMSEQQKHNAWVLKQQQLALIDTWQFFGRIGVRIPGNSGSLSIEWQQQNEDYTLFLDGLFGQPVAHIKGGPKLVTAVLNGKKTLTDTDPVRLMYQMTGWQLPVNYLSFWIRGIPVPNLATQVMLDDQGNSASFQQQGWRVDYHGYQKADSLWMPSRIQIKRDNIQLTLVIRNWQLG</sequence>
<gene>
    <name evidence="7" type="primary">lolB</name>
    <name evidence="7" type="ORF">CI610_01323</name>
</gene>
<evidence type="ECO:0000256" key="4">
    <source>
        <dbReference type="ARBA" id="ARBA00022927"/>
    </source>
</evidence>
<name>A0A2H9T8Y6_9ZZZZ</name>
<reference evidence="7" key="1">
    <citation type="journal article" date="2017" name="Appl. Environ. Microbiol.">
        <title>Molecular characterization of an Endozoicomonas-like organism causing infection in king scallop Pecten maximus L.</title>
        <authorList>
            <person name="Cano I."/>
            <person name="van Aerle R."/>
            <person name="Ross S."/>
            <person name="Verner-Jeffreys D.W."/>
            <person name="Paley R.K."/>
            <person name="Rimmer G."/>
            <person name="Ryder D."/>
            <person name="Hooper P."/>
            <person name="Stone D."/>
            <person name="Feist S.W."/>
        </authorList>
    </citation>
    <scope>NUCLEOTIDE SEQUENCE</scope>
</reference>
<dbReference type="PROSITE" id="PS51257">
    <property type="entry name" value="PROKAR_LIPOPROTEIN"/>
    <property type="match status" value="1"/>
</dbReference>
<dbReference type="GO" id="GO:0009279">
    <property type="term" value="C:cell outer membrane"/>
    <property type="evidence" value="ECO:0007669"/>
    <property type="project" value="UniProtKB-SubCell"/>
</dbReference>
<keyword evidence="4" id="KW-0653">Protein transport</keyword>
<dbReference type="GO" id="GO:0015031">
    <property type="term" value="P:protein transport"/>
    <property type="evidence" value="ECO:0007669"/>
    <property type="project" value="UniProtKB-KW"/>
</dbReference>
<dbReference type="EMBL" id="NSIT01000052">
    <property type="protein sequence ID" value="PJE79711.1"/>
    <property type="molecule type" value="Genomic_DNA"/>
</dbReference>
<evidence type="ECO:0000256" key="1">
    <source>
        <dbReference type="ARBA" id="ARBA00004442"/>
    </source>
</evidence>
<dbReference type="HAMAP" id="MF_00233">
    <property type="entry name" value="LolB"/>
    <property type="match status" value="1"/>
</dbReference>